<evidence type="ECO:0000313" key="3">
    <source>
        <dbReference type="Proteomes" id="UP000324800"/>
    </source>
</evidence>
<evidence type="ECO:0000313" key="2">
    <source>
        <dbReference type="EMBL" id="KAA6394459.1"/>
    </source>
</evidence>
<feature type="transmembrane region" description="Helical" evidence="1">
    <location>
        <begin position="110"/>
        <end position="130"/>
    </location>
</feature>
<dbReference type="Proteomes" id="UP000324800">
    <property type="component" value="Unassembled WGS sequence"/>
</dbReference>
<organism evidence="2 3">
    <name type="scientific">Streblomastix strix</name>
    <dbReference type="NCBI Taxonomy" id="222440"/>
    <lineage>
        <taxon>Eukaryota</taxon>
        <taxon>Metamonada</taxon>
        <taxon>Preaxostyla</taxon>
        <taxon>Oxymonadida</taxon>
        <taxon>Streblomastigidae</taxon>
        <taxon>Streblomastix</taxon>
    </lineage>
</organism>
<reference evidence="2 3" key="1">
    <citation type="submission" date="2019-03" db="EMBL/GenBank/DDBJ databases">
        <title>Single cell metagenomics reveals metabolic interactions within the superorganism composed of flagellate Streblomastix strix and complex community of Bacteroidetes bacteria on its surface.</title>
        <authorList>
            <person name="Treitli S.C."/>
            <person name="Kolisko M."/>
            <person name="Husnik F."/>
            <person name="Keeling P."/>
            <person name="Hampl V."/>
        </authorList>
    </citation>
    <scope>NUCLEOTIDE SEQUENCE [LARGE SCALE GENOMIC DNA]</scope>
    <source>
        <strain evidence="2">ST1C</strain>
    </source>
</reference>
<evidence type="ECO:0000256" key="1">
    <source>
        <dbReference type="SAM" id="Phobius"/>
    </source>
</evidence>
<proteinExistence type="predicted"/>
<protein>
    <submittedName>
        <fullName evidence="2">Uncharacterized protein</fullName>
    </submittedName>
</protein>
<comment type="caution">
    <text evidence="2">The sequence shown here is derived from an EMBL/GenBank/DDBJ whole genome shotgun (WGS) entry which is preliminary data.</text>
</comment>
<keyword evidence="1" id="KW-0812">Transmembrane</keyword>
<keyword evidence="1" id="KW-0472">Membrane</keyword>
<dbReference type="AlphaFoldDB" id="A0A5J4WJC1"/>
<accession>A0A5J4WJC1</accession>
<dbReference type="EMBL" id="SNRW01001939">
    <property type="protein sequence ID" value="KAA6394459.1"/>
    <property type="molecule type" value="Genomic_DNA"/>
</dbReference>
<gene>
    <name evidence="2" type="ORF">EZS28_010012</name>
</gene>
<feature type="transmembrane region" description="Helical" evidence="1">
    <location>
        <begin position="69"/>
        <end position="90"/>
    </location>
</feature>
<name>A0A5J4WJC1_9EUKA</name>
<keyword evidence="1" id="KW-1133">Transmembrane helix</keyword>
<sequence>MAISLVQFSLSGQFEVNLLVFHLRIQVLKPDSIVIVSVLVVQSWVASCIDYLITHNSSSGSSIKRLDDLLSLVLLGLTNQIIKSIVVQMSVRLMTVGSIRRGLVTENLKIVVFLGTCQTFGMVIVSTILESIAPSRFIIRSVLVQTSPVVVSIILVPSQLRSIGLLAGQLNSDFLIIVSASTHAMVKLRVT</sequence>
<feature type="transmembrane region" description="Helical" evidence="1">
    <location>
        <begin position="33"/>
        <end position="53"/>
    </location>
</feature>